<name>A0A4Z0H0D8_9BACI</name>
<sequence length="418" mass="47918">MTFFANQNKGNLGLLKNTLLFISLIVTIIFYRVINVSDAVIPLIILFILITIITGVYFVTNKMLSVFNFTFWILLFIVKVIFVYTYFIWGMVPFPDSFFYFDTLEKIRISGNLTYGSITDIAGTPQIGYSYFIYFVTELFKNDFSLYLINIFMFNVSLVLIKEVVKQDFGRKIANTLFFVSLLSGNLFIFTSFVLKDCLVLFLTTLTIYLYKNKKKPWFLLVIPLLVLTRIYAGFSIIVALAVDVLLRRKINRKTKVRAIVVGVAFGVFFLSNPILSRYKDLVIQFIMEIDVANALIVIPQAIVKMFIAPLPWNIIGDKDIYSLVLFDSIISLLFSAFLIMAVVKMFKYSDLRVRMYLYVIPILIHAAALGIEYGGDSARQRTGVMFFIILIFIVGAFNTQSTKLDDRSSGIERDHNN</sequence>
<evidence type="ECO:0000313" key="2">
    <source>
        <dbReference type="EMBL" id="TGB02493.1"/>
    </source>
</evidence>
<dbReference type="RefSeq" id="WP_135328111.1">
    <property type="nucleotide sequence ID" value="NZ_SRJC01000003.1"/>
</dbReference>
<dbReference type="AlphaFoldDB" id="A0A4Z0H0D8"/>
<feature type="transmembrane region" description="Helical" evidence="1">
    <location>
        <begin position="144"/>
        <end position="161"/>
    </location>
</feature>
<feature type="transmembrane region" description="Helical" evidence="1">
    <location>
        <begin position="382"/>
        <end position="400"/>
    </location>
</feature>
<proteinExistence type="predicted"/>
<gene>
    <name evidence="2" type="ORF">E4663_14250</name>
</gene>
<feature type="transmembrane region" description="Helical" evidence="1">
    <location>
        <begin position="259"/>
        <end position="276"/>
    </location>
</feature>
<keyword evidence="3" id="KW-1185">Reference proteome</keyword>
<feature type="transmembrane region" description="Helical" evidence="1">
    <location>
        <begin position="321"/>
        <end position="344"/>
    </location>
</feature>
<protein>
    <recommendedName>
        <fullName evidence="4">Glycosyltransferase RgtA/B/C/D-like domain-containing protein</fullName>
    </recommendedName>
</protein>
<reference evidence="2 3" key="1">
    <citation type="journal article" date="2003" name="Int. J. Syst. Evol. Microbiol.">
        <title>Halobacillus salinus sp. nov., isolated from a salt lake on the coast of the East Sea in Korea.</title>
        <authorList>
            <person name="Yoon J.H."/>
            <person name="Kang K.H."/>
            <person name="Park Y.H."/>
        </authorList>
    </citation>
    <scope>NUCLEOTIDE SEQUENCE [LARGE SCALE GENOMIC DNA]</scope>
    <source>
        <strain evidence="2 3">HSL-3</strain>
    </source>
</reference>
<dbReference type="EMBL" id="SRJC01000003">
    <property type="protein sequence ID" value="TGB02493.1"/>
    <property type="molecule type" value="Genomic_DNA"/>
</dbReference>
<accession>A0A4Z0H0D8</accession>
<feature type="transmembrane region" description="Helical" evidence="1">
    <location>
        <begin position="218"/>
        <end position="247"/>
    </location>
</feature>
<organism evidence="2 3">
    <name type="scientific">Halobacillus salinus</name>
    <dbReference type="NCBI Taxonomy" id="192814"/>
    <lineage>
        <taxon>Bacteria</taxon>
        <taxon>Bacillati</taxon>
        <taxon>Bacillota</taxon>
        <taxon>Bacilli</taxon>
        <taxon>Bacillales</taxon>
        <taxon>Bacillaceae</taxon>
        <taxon>Halobacillus</taxon>
    </lineage>
</organism>
<keyword evidence="1" id="KW-0472">Membrane</keyword>
<feature type="transmembrane region" description="Helical" evidence="1">
    <location>
        <begin position="173"/>
        <end position="195"/>
    </location>
</feature>
<dbReference type="Proteomes" id="UP000297982">
    <property type="component" value="Unassembled WGS sequence"/>
</dbReference>
<evidence type="ECO:0000256" key="1">
    <source>
        <dbReference type="SAM" id="Phobius"/>
    </source>
</evidence>
<feature type="transmembrane region" description="Helical" evidence="1">
    <location>
        <begin position="356"/>
        <end position="376"/>
    </location>
</feature>
<feature type="transmembrane region" description="Helical" evidence="1">
    <location>
        <begin position="40"/>
        <end position="59"/>
    </location>
</feature>
<evidence type="ECO:0008006" key="4">
    <source>
        <dbReference type="Google" id="ProtNLM"/>
    </source>
</evidence>
<comment type="caution">
    <text evidence="2">The sequence shown here is derived from an EMBL/GenBank/DDBJ whole genome shotgun (WGS) entry which is preliminary data.</text>
</comment>
<keyword evidence="1" id="KW-1133">Transmembrane helix</keyword>
<keyword evidence="1" id="KW-0812">Transmembrane</keyword>
<feature type="transmembrane region" description="Helical" evidence="1">
    <location>
        <begin position="12"/>
        <end position="34"/>
    </location>
</feature>
<evidence type="ECO:0000313" key="3">
    <source>
        <dbReference type="Proteomes" id="UP000297982"/>
    </source>
</evidence>
<feature type="transmembrane region" description="Helical" evidence="1">
    <location>
        <begin position="66"/>
        <end position="89"/>
    </location>
</feature>